<accession>A0A7W0CSP2</accession>
<dbReference type="Gene3D" id="1.10.1660.10">
    <property type="match status" value="1"/>
</dbReference>
<keyword evidence="1" id="KW-0678">Repressor</keyword>
<dbReference type="GO" id="GO:0003700">
    <property type="term" value="F:DNA-binding transcription factor activity"/>
    <property type="evidence" value="ECO:0007669"/>
    <property type="project" value="InterPro"/>
</dbReference>
<dbReference type="SMART" id="SM00422">
    <property type="entry name" value="HTH_MERR"/>
    <property type="match status" value="1"/>
</dbReference>
<feature type="domain" description="HTH merR-type" evidence="5">
    <location>
        <begin position="1"/>
        <end position="68"/>
    </location>
</feature>
<comment type="caution">
    <text evidence="6">The sequence shown here is derived from an EMBL/GenBank/DDBJ whole genome shotgun (WGS) entry which is preliminary data.</text>
</comment>
<dbReference type="AlphaFoldDB" id="A0A7W0CSP2"/>
<sequence>MRIGDLSERSGVSRRLLRYYEEQGLLTPVRRANGYRDYAESDVAAVRHIRLLLEAGLPTVAIGRLLHCVHDDGGRAVPTPCPGLVEQLRRERGRIAATIADLQASQRALDGLLATALNSFARTG</sequence>
<reference evidence="6 7" key="1">
    <citation type="submission" date="2020-07" db="EMBL/GenBank/DDBJ databases">
        <title>Genomic Encyclopedia of Type Strains, Phase IV (KMG-IV): sequencing the most valuable type-strain genomes for metagenomic binning, comparative biology and taxonomic classification.</title>
        <authorList>
            <person name="Goeker M."/>
        </authorList>
    </citation>
    <scope>NUCLEOTIDE SEQUENCE [LARGE SCALE GENOMIC DNA]</scope>
    <source>
        <strain evidence="6 7">DSM 45533</strain>
    </source>
</reference>
<evidence type="ECO:0000256" key="3">
    <source>
        <dbReference type="ARBA" id="ARBA00023125"/>
    </source>
</evidence>
<keyword evidence="3 6" id="KW-0238">DNA-binding</keyword>
<dbReference type="Proteomes" id="UP000530928">
    <property type="component" value="Unassembled WGS sequence"/>
</dbReference>
<name>A0A7W0CSP2_9ACTN</name>
<keyword evidence="2" id="KW-0805">Transcription regulation</keyword>
<evidence type="ECO:0000313" key="7">
    <source>
        <dbReference type="Proteomes" id="UP000530928"/>
    </source>
</evidence>
<protein>
    <submittedName>
        <fullName evidence="6">DNA-binding transcriptional MerR regulator</fullName>
    </submittedName>
</protein>
<dbReference type="PROSITE" id="PS50937">
    <property type="entry name" value="HTH_MERR_2"/>
    <property type="match status" value="1"/>
</dbReference>
<dbReference type="Pfam" id="PF13411">
    <property type="entry name" value="MerR_1"/>
    <property type="match status" value="1"/>
</dbReference>
<dbReference type="GO" id="GO:0003677">
    <property type="term" value="F:DNA binding"/>
    <property type="evidence" value="ECO:0007669"/>
    <property type="project" value="UniProtKB-KW"/>
</dbReference>
<evidence type="ECO:0000256" key="4">
    <source>
        <dbReference type="ARBA" id="ARBA00023163"/>
    </source>
</evidence>
<dbReference type="InterPro" id="IPR047057">
    <property type="entry name" value="MerR_fam"/>
</dbReference>
<keyword evidence="7" id="KW-1185">Reference proteome</keyword>
<evidence type="ECO:0000256" key="2">
    <source>
        <dbReference type="ARBA" id="ARBA00023015"/>
    </source>
</evidence>
<evidence type="ECO:0000313" key="6">
    <source>
        <dbReference type="EMBL" id="MBA2896502.1"/>
    </source>
</evidence>
<dbReference type="PROSITE" id="PS00552">
    <property type="entry name" value="HTH_MERR_1"/>
    <property type="match status" value="1"/>
</dbReference>
<dbReference type="RefSeq" id="WP_181615165.1">
    <property type="nucleotide sequence ID" value="NZ_BAABAM010000007.1"/>
</dbReference>
<keyword evidence="4" id="KW-0804">Transcription</keyword>
<organism evidence="6 7">
    <name type="scientific">Nonomuraea soli</name>
    <dbReference type="NCBI Taxonomy" id="1032476"/>
    <lineage>
        <taxon>Bacteria</taxon>
        <taxon>Bacillati</taxon>
        <taxon>Actinomycetota</taxon>
        <taxon>Actinomycetes</taxon>
        <taxon>Streptosporangiales</taxon>
        <taxon>Streptosporangiaceae</taxon>
        <taxon>Nonomuraea</taxon>
    </lineage>
</organism>
<dbReference type="SUPFAM" id="SSF46955">
    <property type="entry name" value="Putative DNA-binding domain"/>
    <property type="match status" value="1"/>
</dbReference>
<gene>
    <name evidence="6" type="ORF">HNR30_007893</name>
</gene>
<proteinExistence type="predicted"/>
<dbReference type="PRINTS" id="PR00040">
    <property type="entry name" value="HTHMERR"/>
</dbReference>
<dbReference type="InterPro" id="IPR000551">
    <property type="entry name" value="MerR-type_HTH_dom"/>
</dbReference>
<dbReference type="EMBL" id="JACDUR010000008">
    <property type="protein sequence ID" value="MBA2896502.1"/>
    <property type="molecule type" value="Genomic_DNA"/>
</dbReference>
<dbReference type="InterPro" id="IPR009061">
    <property type="entry name" value="DNA-bd_dom_put_sf"/>
</dbReference>
<dbReference type="PANTHER" id="PTHR30204">
    <property type="entry name" value="REDOX-CYCLING DRUG-SENSING TRANSCRIPTIONAL ACTIVATOR SOXR"/>
    <property type="match status" value="1"/>
</dbReference>
<evidence type="ECO:0000259" key="5">
    <source>
        <dbReference type="PROSITE" id="PS50937"/>
    </source>
</evidence>
<dbReference type="PANTHER" id="PTHR30204:SF69">
    <property type="entry name" value="MERR-FAMILY TRANSCRIPTIONAL REGULATOR"/>
    <property type="match status" value="1"/>
</dbReference>
<evidence type="ECO:0000256" key="1">
    <source>
        <dbReference type="ARBA" id="ARBA00022491"/>
    </source>
</evidence>
<dbReference type="CDD" id="cd01282">
    <property type="entry name" value="HTH_MerR-like_sg3"/>
    <property type="match status" value="1"/>
</dbReference>